<gene>
    <name evidence="1" type="ORF">A2847_02200</name>
</gene>
<proteinExistence type="predicted"/>
<name>A0A1G2K696_9BACT</name>
<dbReference type="EMBL" id="MHQD01000045">
    <property type="protein sequence ID" value="OGZ94964.1"/>
    <property type="molecule type" value="Genomic_DNA"/>
</dbReference>
<protein>
    <submittedName>
        <fullName evidence="1">Uncharacterized protein</fullName>
    </submittedName>
</protein>
<dbReference type="AlphaFoldDB" id="A0A1G2K696"/>
<organism evidence="1 2">
    <name type="scientific">Candidatus Sungbacteria bacterium RIFCSPHIGHO2_01_FULL_50_25</name>
    <dbReference type="NCBI Taxonomy" id="1802265"/>
    <lineage>
        <taxon>Bacteria</taxon>
        <taxon>Candidatus Sungiibacteriota</taxon>
    </lineage>
</organism>
<evidence type="ECO:0000313" key="1">
    <source>
        <dbReference type="EMBL" id="OGZ94964.1"/>
    </source>
</evidence>
<dbReference type="Proteomes" id="UP000178574">
    <property type="component" value="Unassembled WGS sequence"/>
</dbReference>
<sequence>MKILIALLSIVAILGLIFFFMGPSSSEPSPVAGIDINKSDLDFEVVEYFSDELQKKFVAHVGQPIEGFSPDMFLDIFPGLTPEDFDGVKAIGGYYEIRNNTIVLTEDPDSIKTSADHAITPEGMETLLGALSKRLGIPAETKGDIDRILERIGN</sequence>
<accession>A0A1G2K696</accession>
<evidence type="ECO:0000313" key="2">
    <source>
        <dbReference type="Proteomes" id="UP000178574"/>
    </source>
</evidence>
<comment type="caution">
    <text evidence="1">The sequence shown here is derived from an EMBL/GenBank/DDBJ whole genome shotgun (WGS) entry which is preliminary data.</text>
</comment>
<reference evidence="1 2" key="1">
    <citation type="journal article" date="2016" name="Nat. Commun.">
        <title>Thousands of microbial genomes shed light on interconnected biogeochemical processes in an aquifer system.</title>
        <authorList>
            <person name="Anantharaman K."/>
            <person name="Brown C.T."/>
            <person name="Hug L.A."/>
            <person name="Sharon I."/>
            <person name="Castelle C.J."/>
            <person name="Probst A.J."/>
            <person name="Thomas B.C."/>
            <person name="Singh A."/>
            <person name="Wilkins M.J."/>
            <person name="Karaoz U."/>
            <person name="Brodie E.L."/>
            <person name="Williams K.H."/>
            <person name="Hubbard S.S."/>
            <person name="Banfield J.F."/>
        </authorList>
    </citation>
    <scope>NUCLEOTIDE SEQUENCE [LARGE SCALE GENOMIC DNA]</scope>
</reference>